<dbReference type="EC" id="2.7.13.3" evidence="2"/>
<dbReference type="OrthoDB" id="10266508at2759"/>
<keyword evidence="6" id="KW-0547">Nucleotide-binding</keyword>
<dbReference type="Pfam" id="PF00672">
    <property type="entry name" value="HAMP"/>
    <property type="match status" value="1"/>
</dbReference>
<dbReference type="VEuPathDB" id="FungiDB:EYZ11_011188"/>
<dbReference type="Pfam" id="PF00512">
    <property type="entry name" value="HisKA"/>
    <property type="match status" value="1"/>
</dbReference>
<sequence>MISSLDLSGETLDLKEAMNRMITRLNQFASEVCKVAREVGVDGTLGGQAAVPNVEGEWKVLADNVNIMADNLTSQVRAFGQITNAATDGDFSKIITVSTSGEIDELKQKINKIASDLRDRIQHNIAAMEAAELANKSKSDFLANMSHEIRTPMNSIIGMTQLTLDTDDLAPHTWDMLNVVRNLGNSLLVIINDILDVSKIEANHIEIEAVPFSLGQAIFKALKTLVAACSERSFCLI</sequence>
<keyword evidence="7 11" id="KW-0418">Kinase</keyword>
<dbReference type="GO" id="GO:0000155">
    <property type="term" value="F:phosphorelay sensor kinase activity"/>
    <property type="evidence" value="ECO:0007669"/>
    <property type="project" value="InterPro"/>
</dbReference>
<dbReference type="Proteomes" id="UP000324241">
    <property type="component" value="Unassembled WGS sequence"/>
</dbReference>
<dbReference type="InterPro" id="IPR003661">
    <property type="entry name" value="HisK_dim/P_dom"/>
</dbReference>
<dbReference type="Gene3D" id="1.10.287.130">
    <property type="match status" value="1"/>
</dbReference>
<dbReference type="CDD" id="cd00082">
    <property type="entry name" value="HisKA"/>
    <property type="match status" value="1"/>
</dbReference>
<evidence type="ECO:0000256" key="3">
    <source>
        <dbReference type="ARBA" id="ARBA00022553"/>
    </source>
</evidence>
<evidence type="ECO:0000313" key="12">
    <source>
        <dbReference type="Proteomes" id="UP000324241"/>
    </source>
</evidence>
<dbReference type="InterPro" id="IPR003660">
    <property type="entry name" value="HAMP_dom"/>
</dbReference>
<dbReference type="EMBL" id="QUQM01000003">
    <property type="protein sequence ID" value="KAA8649318.1"/>
    <property type="molecule type" value="Genomic_DNA"/>
</dbReference>
<dbReference type="PROSITE" id="PS50885">
    <property type="entry name" value="HAMP"/>
    <property type="match status" value="1"/>
</dbReference>
<dbReference type="FunFam" id="1.10.287.130:FF:000002">
    <property type="entry name" value="Two-component osmosensing histidine kinase"/>
    <property type="match status" value="1"/>
</dbReference>
<dbReference type="GO" id="GO:0005524">
    <property type="term" value="F:ATP binding"/>
    <property type="evidence" value="ECO:0007669"/>
    <property type="project" value="UniProtKB-KW"/>
</dbReference>
<comment type="caution">
    <text evidence="11">The sequence shown here is derived from an EMBL/GenBank/DDBJ whole genome shotgun (WGS) entry which is preliminary data.</text>
</comment>
<dbReference type="InterPro" id="IPR036097">
    <property type="entry name" value="HisK_dim/P_sf"/>
</dbReference>
<organism evidence="11 12">
    <name type="scientific">Aspergillus tanneri</name>
    <dbReference type="NCBI Taxonomy" id="1220188"/>
    <lineage>
        <taxon>Eukaryota</taxon>
        <taxon>Fungi</taxon>
        <taxon>Dikarya</taxon>
        <taxon>Ascomycota</taxon>
        <taxon>Pezizomycotina</taxon>
        <taxon>Eurotiomycetes</taxon>
        <taxon>Eurotiomycetidae</taxon>
        <taxon>Eurotiales</taxon>
        <taxon>Aspergillaceae</taxon>
        <taxon>Aspergillus</taxon>
        <taxon>Aspergillus subgen. Circumdati</taxon>
    </lineage>
</organism>
<dbReference type="PANTHER" id="PTHR45339">
    <property type="entry name" value="HYBRID SIGNAL TRANSDUCTION HISTIDINE KINASE J"/>
    <property type="match status" value="1"/>
</dbReference>
<reference evidence="11 12" key="1">
    <citation type="submission" date="2019-08" db="EMBL/GenBank/DDBJ databases">
        <title>The genome sequence of a newly discovered highly antifungal drug resistant Aspergillus species, Aspergillus tanneri NIH 1004.</title>
        <authorList>
            <person name="Mounaud S."/>
            <person name="Singh I."/>
            <person name="Joardar V."/>
            <person name="Pakala S."/>
            <person name="Pakala S."/>
            <person name="Venepally P."/>
            <person name="Chung J.K."/>
            <person name="Losada L."/>
            <person name="Nierman W.C."/>
        </authorList>
    </citation>
    <scope>NUCLEOTIDE SEQUENCE [LARGE SCALE GENOMIC DNA]</scope>
    <source>
        <strain evidence="11 12">NIH1004</strain>
    </source>
</reference>
<keyword evidence="8" id="KW-0067">ATP-binding</keyword>
<dbReference type="FunFam" id="1.20.120.1530:FF:000002">
    <property type="entry name" value="Two-component osmosensing histidine kinase"/>
    <property type="match status" value="1"/>
</dbReference>
<evidence type="ECO:0000256" key="7">
    <source>
        <dbReference type="ARBA" id="ARBA00022777"/>
    </source>
</evidence>
<keyword evidence="5" id="KW-0677">Repeat</keyword>
<accession>A0A5M9MQZ6</accession>
<gene>
    <name evidence="11" type="primary">NIK1_1</name>
    <name evidence="11" type="ORF">ATNIH1004_005219</name>
</gene>
<comment type="catalytic activity">
    <reaction evidence="1">
        <text>ATP + protein L-histidine = ADP + protein N-phospho-L-histidine.</text>
        <dbReference type="EC" id="2.7.13.3"/>
    </reaction>
</comment>
<keyword evidence="9" id="KW-0902">Two-component regulatory system</keyword>
<dbReference type="Gene3D" id="1.20.120.1530">
    <property type="match status" value="1"/>
</dbReference>
<dbReference type="RefSeq" id="XP_033428679.1">
    <property type="nucleotide sequence ID" value="XM_033569873.1"/>
</dbReference>
<name>A0A5M9MQZ6_9EURO</name>
<evidence type="ECO:0000256" key="4">
    <source>
        <dbReference type="ARBA" id="ARBA00022679"/>
    </source>
</evidence>
<evidence type="ECO:0000256" key="9">
    <source>
        <dbReference type="ARBA" id="ARBA00023012"/>
    </source>
</evidence>
<keyword evidence="3" id="KW-0597">Phosphoprotein</keyword>
<dbReference type="AlphaFoldDB" id="A0A5M9MQZ6"/>
<evidence type="ECO:0000256" key="5">
    <source>
        <dbReference type="ARBA" id="ARBA00022737"/>
    </source>
</evidence>
<dbReference type="GO" id="GO:0016020">
    <property type="term" value="C:membrane"/>
    <property type="evidence" value="ECO:0007669"/>
    <property type="project" value="InterPro"/>
</dbReference>
<evidence type="ECO:0000256" key="6">
    <source>
        <dbReference type="ARBA" id="ARBA00022741"/>
    </source>
</evidence>
<evidence type="ECO:0000256" key="1">
    <source>
        <dbReference type="ARBA" id="ARBA00000085"/>
    </source>
</evidence>
<dbReference type="SUPFAM" id="SSF47384">
    <property type="entry name" value="Homodimeric domain of signal transducing histidine kinase"/>
    <property type="match status" value="1"/>
</dbReference>
<evidence type="ECO:0000256" key="8">
    <source>
        <dbReference type="ARBA" id="ARBA00022840"/>
    </source>
</evidence>
<proteinExistence type="predicted"/>
<evidence type="ECO:0000313" key="11">
    <source>
        <dbReference type="EMBL" id="KAA8649318.1"/>
    </source>
</evidence>
<dbReference type="SMART" id="SM00388">
    <property type="entry name" value="HisKA"/>
    <property type="match status" value="1"/>
</dbReference>
<feature type="domain" description="HAMP" evidence="10">
    <location>
        <begin position="70"/>
        <end position="122"/>
    </location>
</feature>
<keyword evidence="4" id="KW-0808">Transferase</keyword>
<dbReference type="PANTHER" id="PTHR45339:SF1">
    <property type="entry name" value="HYBRID SIGNAL TRANSDUCTION HISTIDINE KINASE J"/>
    <property type="match status" value="1"/>
</dbReference>
<evidence type="ECO:0000259" key="10">
    <source>
        <dbReference type="PROSITE" id="PS50885"/>
    </source>
</evidence>
<dbReference type="GeneID" id="54327921"/>
<evidence type="ECO:0000256" key="2">
    <source>
        <dbReference type="ARBA" id="ARBA00012438"/>
    </source>
</evidence>
<dbReference type="SMART" id="SM00304">
    <property type="entry name" value="HAMP"/>
    <property type="match status" value="1"/>
</dbReference>
<protein>
    <recommendedName>
        <fullName evidence="2">histidine kinase</fullName>
        <ecNumber evidence="2">2.7.13.3</ecNumber>
    </recommendedName>
</protein>
<dbReference type="GO" id="GO:0071474">
    <property type="term" value="P:cellular hyperosmotic response"/>
    <property type="evidence" value="ECO:0007669"/>
    <property type="project" value="TreeGrafter"/>
</dbReference>